<feature type="transmembrane region" description="Helical" evidence="16">
    <location>
        <begin position="142"/>
        <end position="159"/>
    </location>
</feature>
<keyword evidence="6" id="KW-0444">Lipid biosynthesis</keyword>
<keyword evidence="18" id="KW-1185">Reference proteome</keyword>
<comment type="subcellular location">
    <subcellularLocation>
        <location evidence="2">Endomembrane system</location>
        <topology evidence="2">Multi-pass membrane protein</topology>
    </subcellularLocation>
</comment>
<gene>
    <name evidence="17" type="primary">pssA</name>
    <name evidence="17" type="ORF">RM530_06490</name>
</gene>
<reference evidence="17 18" key="1">
    <citation type="submission" date="2023-09" db="EMBL/GenBank/DDBJ databases">
        <authorList>
            <person name="Rey-Velasco X."/>
        </authorList>
    </citation>
    <scope>NUCLEOTIDE SEQUENCE [LARGE SCALE GENOMIC DNA]</scope>
    <source>
        <strain evidence="17 18">W345</strain>
    </source>
</reference>
<comment type="caution">
    <text evidence="17">The sequence shown here is derived from an EMBL/GenBank/DDBJ whole genome shotgun (WGS) entry which is preliminary data.</text>
</comment>
<evidence type="ECO:0000256" key="12">
    <source>
        <dbReference type="ARBA" id="ARBA00023209"/>
    </source>
</evidence>
<feature type="transmembrane region" description="Helical" evidence="16">
    <location>
        <begin position="110"/>
        <end position="130"/>
    </location>
</feature>
<dbReference type="EC" id="2.7.8.8" evidence="4"/>
<dbReference type="PANTHER" id="PTHR14269">
    <property type="entry name" value="CDP-DIACYLGLYCEROL--GLYCEROL-3-PHOSPHATE 3-PHOSPHATIDYLTRANSFERASE-RELATED"/>
    <property type="match status" value="1"/>
</dbReference>
<dbReference type="Gene3D" id="1.20.120.1760">
    <property type="match status" value="1"/>
</dbReference>
<evidence type="ECO:0000256" key="9">
    <source>
        <dbReference type="ARBA" id="ARBA00022989"/>
    </source>
</evidence>
<evidence type="ECO:0000256" key="6">
    <source>
        <dbReference type="ARBA" id="ARBA00022516"/>
    </source>
</evidence>
<comment type="similarity">
    <text evidence="3 15">Belongs to the CDP-alcohol phosphatidyltransferase class-I family.</text>
</comment>
<feature type="transmembrane region" description="Helical" evidence="16">
    <location>
        <begin position="171"/>
        <end position="192"/>
    </location>
</feature>
<evidence type="ECO:0000256" key="4">
    <source>
        <dbReference type="ARBA" id="ARBA00013174"/>
    </source>
</evidence>
<feature type="transmembrane region" description="Helical" evidence="16">
    <location>
        <begin position="14"/>
        <end position="34"/>
    </location>
</feature>
<evidence type="ECO:0000256" key="13">
    <source>
        <dbReference type="ARBA" id="ARBA00023264"/>
    </source>
</evidence>
<dbReference type="EMBL" id="JAVRIC010000006">
    <property type="protein sequence ID" value="MDT0497013.1"/>
    <property type="molecule type" value="Genomic_DNA"/>
</dbReference>
<dbReference type="GO" id="GO:0003882">
    <property type="term" value="F:CDP-diacylglycerol-serine O-phosphatidyltransferase activity"/>
    <property type="evidence" value="ECO:0007669"/>
    <property type="project" value="UniProtKB-EC"/>
</dbReference>
<keyword evidence="9 16" id="KW-1133">Transmembrane helix</keyword>
<protein>
    <recommendedName>
        <fullName evidence="5">CDP-diacylglycerol--serine O-phosphatidyltransferase</fullName>
        <ecNumber evidence="4">2.7.8.8</ecNumber>
    </recommendedName>
    <alternativeName>
        <fullName evidence="14">Phosphatidylserine synthase</fullName>
    </alternativeName>
</protein>
<dbReference type="InterPro" id="IPR048254">
    <property type="entry name" value="CDP_ALCOHOL_P_TRANSF_CS"/>
</dbReference>
<evidence type="ECO:0000256" key="7">
    <source>
        <dbReference type="ARBA" id="ARBA00022679"/>
    </source>
</evidence>
<feature type="transmembrane region" description="Helical" evidence="16">
    <location>
        <begin position="78"/>
        <end position="98"/>
    </location>
</feature>
<proteinExistence type="inferred from homology"/>
<name>A0ABU2WGL2_9GAMM</name>
<dbReference type="InterPro" id="IPR000462">
    <property type="entry name" value="CDP-OH_P_trans"/>
</dbReference>
<keyword evidence="10" id="KW-0443">Lipid metabolism</keyword>
<keyword evidence="8 16" id="KW-0812">Transmembrane</keyword>
<evidence type="ECO:0000313" key="18">
    <source>
        <dbReference type="Proteomes" id="UP001254608"/>
    </source>
</evidence>
<dbReference type="PANTHER" id="PTHR14269:SF61">
    <property type="entry name" value="CDP-DIACYLGLYCEROL--SERINE O-PHOSPHATIDYLTRANSFERASE"/>
    <property type="match status" value="1"/>
</dbReference>
<evidence type="ECO:0000256" key="11">
    <source>
        <dbReference type="ARBA" id="ARBA00023136"/>
    </source>
</evidence>
<dbReference type="NCBIfam" id="TIGR00473">
    <property type="entry name" value="pssA"/>
    <property type="match status" value="1"/>
</dbReference>
<keyword evidence="13" id="KW-1208">Phospholipid metabolism</keyword>
<evidence type="ECO:0000256" key="15">
    <source>
        <dbReference type="RuleBase" id="RU003750"/>
    </source>
</evidence>
<dbReference type="InterPro" id="IPR050324">
    <property type="entry name" value="CDP-alcohol_PTase-I"/>
</dbReference>
<dbReference type="PROSITE" id="PS00379">
    <property type="entry name" value="CDP_ALCOHOL_P_TRANSF"/>
    <property type="match status" value="1"/>
</dbReference>
<feature type="transmembrane region" description="Helical" evidence="16">
    <location>
        <begin position="204"/>
        <end position="221"/>
    </location>
</feature>
<organism evidence="17 18">
    <name type="scientific">Banduia mediterranea</name>
    <dbReference type="NCBI Taxonomy" id="3075609"/>
    <lineage>
        <taxon>Bacteria</taxon>
        <taxon>Pseudomonadati</taxon>
        <taxon>Pseudomonadota</taxon>
        <taxon>Gammaproteobacteria</taxon>
        <taxon>Nevskiales</taxon>
        <taxon>Algiphilaceae</taxon>
        <taxon>Banduia</taxon>
    </lineage>
</organism>
<evidence type="ECO:0000256" key="10">
    <source>
        <dbReference type="ARBA" id="ARBA00023098"/>
    </source>
</evidence>
<comment type="catalytic activity">
    <reaction evidence="1">
        <text>a CDP-1,2-diacyl-sn-glycerol + L-serine = a 1,2-diacyl-sn-glycero-3-phospho-L-serine + CMP + H(+)</text>
        <dbReference type="Rhea" id="RHEA:16913"/>
        <dbReference type="ChEBI" id="CHEBI:15378"/>
        <dbReference type="ChEBI" id="CHEBI:33384"/>
        <dbReference type="ChEBI" id="CHEBI:57262"/>
        <dbReference type="ChEBI" id="CHEBI:58332"/>
        <dbReference type="ChEBI" id="CHEBI:60377"/>
        <dbReference type="EC" id="2.7.8.8"/>
    </reaction>
</comment>
<keyword evidence="12" id="KW-0594">Phospholipid biosynthesis</keyword>
<dbReference type="Pfam" id="PF01066">
    <property type="entry name" value="CDP-OH_P_transf"/>
    <property type="match status" value="1"/>
</dbReference>
<dbReference type="InterPro" id="IPR043130">
    <property type="entry name" value="CDP-OH_PTrfase_TM_dom"/>
</dbReference>
<evidence type="ECO:0000313" key="17">
    <source>
        <dbReference type="EMBL" id="MDT0497013.1"/>
    </source>
</evidence>
<sequence length="257" mass="27804">MEEQDSSKSQRKGIYLLPNLFTTATLFGGFYAIIAGLGGRFSEAAIAILAAMIADSLDGRIARLTNTQSDFGKEYDSLCDMVAFGVAAGIVIYAYSLHYLSEQQWLGGKLGWVLAFAYTACAALRLARFNTLTAISGGKNDFFGLPSPAAAAVVSFFVWSANSWGFTGEQVLFLACIITLGSGLLMISSIRYASFKKLNLTARMRFLPFAAVIGGFALILINPPNILFLLFLTYALSGPVLTLWRRRQSRAVLGKDG</sequence>
<accession>A0ABU2WGL2</accession>
<dbReference type="RefSeq" id="WP_311364405.1">
    <property type="nucleotide sequence ID" value="NZ_JAVRIC010000006.1"/>
</dbReference>
<evidence type="ECO:0000256" key="8">
    <source>
        <dbReference type="ARBA" id="ARBA00022692"/>
    </source>
</evidence>
<dbReference type="InterPro" id="IPR004533">
    <property type="entry name" value="CDP-diaglyc--ser_O-PTrfase"/>
</dbReference>
<evidence type="ECO:0000256" key="1">
    <source>
        <dbReference type="ARBA" id="ARBA00000287"/>
    </source>
</evidence>
<evidence type="ECO:0000256" key="5">
    <source>
        <dbReference type="ARBA" id="ARBA00017171"/>
    </source>
</evidence>
<evidence type="ECO:0000256" key="2">
    <source>
        <dbReference type="ARBA" id="ARBA00004127"/>
    </source>
</evidence>
<evidence type="ECO:0000256" key="3">
    <source>
        <dbReference type="ARBA" id="ARBA00010441"/>
    </source>
</evidence>
<keyword evidence="7 15" id="KW-0808">Transferase</keyword>
<dbReference type="Proteomes" id="UP001254608">
    <property type="component" value="Unassembled WGS sequence"/>
</dbReference>
<evidence type="ECO:0000256" key="16">
    <source>
        <dbReference type="SAM" id="Phobius"/>
    </source>
</evidence>
<keyword evidence="11 16" id="KW-0472">Membrane</keyword>
<evidence type="ECO:0000256" key="14">
    <source>
        <dbReference type="ARBA" id="ARBA00032361"/>
    </source>
</evidence>